<keyword evidence="5" id="KW-0472">Membrane</keyword>
<dbReference type="InterPro" id="IPR002889">
    <property type="entry name" value="WSC_carb-bd"/>
</dbReference>
<dbReference type="Pfam" id="PF01822">
    <property type="entry name" value="WSC"/>
    <property type="match status" value="1"/>
</dbReference>
<comment type="caution">
    <text evidence="8">The sequence shown here is derived from an EMBL/GenBank/DDBJ whole genome shotgun (WGS) entry which is preliminary data.</text>
</comment>
<dbReference type="GO" id="GO:0005886">
    <property type="term" value="C:plasma membrane"/>
    <property type="evidence" value="ECO:0007669"/>
    <property type="project" value="TreeGrafter"/>
</dbReference>
<keyword evidence="3" id="KW-0732">Signal</keyword>
<feature type="domain" description="WSC" evidence="7">
    <location>
        <begin position="41"/>
        <end position="131"/>
    </location>
</feature>
<keyword evidence="9" id="KW-1185">Reference proteome</keyword>
<sequence length="272" mass="29021">MSFIMTFYNIGVTSYKKYNTALLLAASAATALAPTTNLPTSWSYLGRYTDSITNRVLGYASYTDGSSQTGQNCITFCGAKGYPYECSRECWCGFSLTGSSSTNASECDYPCNGDASQACGGPARLSVYQSALGPPKVNPGVNGYNSLDCYSDSCFCGNSIVNDQAVVSGATPDNGCNMPSRGNVLEYCGGAKRITIYQARINILTNGDFKISSSHWQVANHPSCSASNLVSGGSAVTSAAESGRYGTRLGDLRVRLRRHWLPFTFYHPHTGS</sequence>
<protein>
    <submittedName>
        <fullName evidence="8">Copper radical oxidase</fullName>
    </submittedName>
</protein>
<evidence type="ECO:0000256" key="4">
    <source>
        <dbReference type="ARBA" id="ARBA00022989"/>
    </source>
</evidence>
<proteinExistence type="predicted"/>
<evidence type="ECO:0000256" key="3">
    <source>
        <dbReference type="ARBA" id="ARBA00022729"/>
    </source>
</evidence>
<evidence type="ECO:0000256" key="1">
    <source>
        <dbReference type="ARBA" id="ARBA00004167"/>
    </source>
</evidence>
<dbReference type="PANTHER" id="PTHR24269">
    <property type="entry name" value="KREMEN PROTEIN"/>
    <property type="match status" value="1"/>
</dbReference>
<organism evidence="8 9">
    <name type="scientific">Paraphaeosphaeria minitans</name>
    <dbReference type="NCBI Taxonomy" id="565426"/>
    <lineage>
        <taxon>Eukaryota</taxon>
        <taxon>Fungi</taxon>
        <taxon>Dikarya</taxon>
        <taxon>Ascomycota</taxon>
        <taxon>Pezizomycotina</taxon>
        <taxon>Dothideomycetes</taxon>
        <taxon>Pleosporomycetidae</taxon>
        <taxon>Pleosporales</taxon>
        <taxon>Massarineae</taxon>
        <taxon>Didymosphaeriaceae</taxon>
        <taxon>Paraphaeosphaeria</taxon>
    </lineage>
</organism>
<dbReference type="InterPro" id="IPR051836">
    <property type="entry name" value="Kremen_rcpt"/>
</dbReference>
<keyword evidence="2" id="KW-0812">Transmembrane</keyword>
<evidence type="ECO:0000256" key="5">
    <source>
        <dbReference type="ARBA" id="ARBA00023136"/>
    </source>
</evidence>
<dbReference type="Proteomes" id="UP000756921">
    <property type="component" value="Unassembled WGS sequence"/>
</dbReference>
<gene>
    <name evidence="8" type="ORF">PMIN01_12861</name>
</gene>
<keyword evidence="6" id="KW-0325">Glycoprotein</keyword>
<dbReference type="PROSITE" id="PS51212">
    <property type="entry name" value="WSC"/>
    <property type="match status" value="1"/>
</dbReference>
<dbReference type="SMART" id="SM00321">
    <property type="entry name" value="WSC"/>
    <property type="match status" value="1"/>
</dbReference>
<dbReference type="OrthoDB" id="2019572at2759"/>
<keyword evidence="4" id="KW-1133">Transmembrane helix</keyword>
<dbReference type="PANTHER" id="PTHR24269:SF16">
    <property type="entry name" value="PROTEIN SLG1"/>
    <property type="match status" value="1"/>
</dbReference>
<dbReference type="EMBL" id="WJXW01000017">
    <property type="protein sequence ID" value="KAF9729171.1"/>
    <property type="molecule type" value="Genomic_DNA"/>
</dbReference>
<dbReference type="AlphaFoldDB" id="A0A9P6G4Y6"/>
<comment type="subcellular location">
    <subcellularLocation>
        <location evidence="1">Membrane</location>
        <topology evidence="1">Single-pass membrane protein</topology>
    </subcellularLocation>
</comment>
<evidence type="ECO:0000313" key="9">
    <source>
        <dbReference type="Proteomes" id="UP000756921"/>
    </source>
</evidence>
<name>A0A9P6G4Y6_9PLEO</name>
<accession>A0A9P6G4Y6</accession>
<evidence type="ECO:0000256" key="6">
    <source>
        <dbReference type="ARBA" id="ARBA00023180"/>
    </source>
</evidence>
<evidence type="ECO:0000256" key="2">
    <source>
        <dbReference type="ARBA" id="ARBA00022692"/>
    </source>
</evidence>
<evidence type="ECO:0000259" key="7">
    <source>
        <dbReference type="PROSITE" id="PS51212"/>
    </source>
</evidence>
<reference evidence="8" key="1">
    <citation type="journal article" date="2020" name="Mol. Plant Microbe Interact.">
        <title>Genome Sequence of the Biocontrol Agent Coniothyrium minitans strain Conio (IMI 134523).</title>
        <authorList>
            <person name="Patel D."/>
            <person name="Shittu T.A."/>
            <person name="Baroncelli R."/>
            <person name="Muthumeenakshi S."/>
            <person name="Osborne T.H."/>
            <person name="Janganan T.K."/>
            <person name="Sreenivasaprasad S."/>
        </authorList>
    </citation>
    <scope>NUCLEOTIDE SEQUENCE</scope>
    <source>
        <strain evidence="8">Conio</strain>
    </source>
</reference>
<evidence type="ECO:0000313" key="8">
    <source>
        <dbReference type="EMBL" id="KAF9729171.1"/>
    </source>
</evidence>